<dbReference type="InterPro" id="IPR005828">
    <property type="entry name" value="MFS_sugar_transport-like"/>
</dbReference>
<evidence type="ECO:0000256" key="6">
    <source>
        <dbReference type="ARBA" id="ARBA00022989"/>
    </source>
</evidence>
<organism evidence="11 12">
    <name type="scientific">Trichoplusia ni</name>
    <name type="common">Cabbage looper</name>
    <dbReference type="NCBI Taxonomy" id="7111"/>
    <lineage>
        <taxon>Eukaryota</taxon>
        <taxon>Metazoa</taxon>
        <taxon>Ecdysozoa</taxon>
        <taxon>Arthropoda</taxon>
        <taxon>Hexapoda</taxon>
        <taxon>Insecta</taxon>
        <taxon>Pterygota</taxon>
        <taxon>Neoptera</taxon>
        <taxon>Endopterygota</taxon>
        <taxon>Lepidoptera</taxon>
        <taxon>Glossata</taxon>
        <taxon>Ditrysia</taxon>
        <taxon>Noctuoidea</taxon>
        <taxon>Noctuidae</taxon>
        <taxon>Plusiinae</taxon>
        <taxon>Trichoplusia</taxon>
    </lineage>
</organism>
<evidence type="ECO:0000256" key="4">
    <source>
        <dbReference type="ARBA" id="ARBA00022597"/>
    </source>
</evidence>
<keyword evidence="11" id="KW-1185">Reference proteome</keyword>
<dbReference type="GeneID" id="113501992"/>
<dbReference type="GO" id="GO:0022857">
    <property type="term" value="F:transmembrane transporter activity"/>
    <property type="evidence" value="ECO:0007669"/>
    <property type="project" value="InterPro"/>
</dbReference>
<feature type="transmembrane region" description="Helical" evidence="9">
    <location>
        <begin position="423"/>
        <end position="441"/>
    </location>
</feature>
<dbReference type="Proteomes" id="UP000322000">
    <property type="component" value="Chromosome 16"/>
</dbReference>
<evidence type="ECO:0000256" key="2">
    <source>
        <dbReference type="ARBA" id="ARBA00022448"/>
    </source>
</evidence>
<dbReference type="SUPFAM" id="SSF103473">
    <property type="entry name" value="MFS general substrate transporter"/>
    <property type="match status" value="1"/>
</dbReference>
<dbReference type="FunFam" id="1.20.1250.20:FF:000218">
    <property type="entry name" value="facilitated trehalose transporter Tret1"/>
    <property type="match status" value="1"/>
</dbReference>
<dbReference type="AlphaFoldDB" id="A0A7E5WEL2"/>
<reference evidence="12" key="1">
    <citation type="submission" date="2025-08" db="UniProtKB">
        <authorList>
            <consortium name="RefSeq"/>
        </authorList>
    </citation>
    <scope>IDENTIFICATION</scope>
</reference>
<dbReference type="InParanoid" id="A0A7E5WEL2"/>
<proteinExistence type="predicted"/>
<feature type="transmembrane region" description="Helical" evidence="9">
    <location>
        <begin position="12"/>
        <end position="34"/>
    </location>
</feature>
<dbReference type="RefSeq" id="XP_026739143.1">
    <property type="nucleotide sequence ID" value="XM_026883342.1"/>
</dbReference>
<protein>
    <submittedName>
        <fullName evidence="12">Facilitated trehalose transporter Tret1-like</fullName>
    </submittedName>
</protein>
<dbReference type="GO" id="GO:0005886">
    <property type="term" value="C:plasma membrane"/>
    <property type="evidence" value="ECO:0007669"/>
    <property type="project" value="UniProtKB-SubCell"/>
</dbReference>
<dbReference type="Pfam" id="PF00083">
    <property type="entry name" value="Sugar_tr"/>
    <property type="match status" value="1"/>
</dbReference>
<evidence type="ECO:0000256" key="5">
    <source>
        <dbReference type="ARBA" id="ARBA00022692"/>
    </source>
</evidence>
<evidence type="ECO:0000256" key="3">
    <source>
        <dbReference type="ARBA" id="ARBA00022475"/>
    </source>
</evidence>
<name>A0A7E5WEL2_TRINI</name>
<dbReference type="PANTHER" id="PTHR48021:SF1">
    <property type="entry name" value="GH07001P-RELATED"/>
    <property type="match status" value="1"/>
</dbReference>
<keyword evidence="3" id="KW-1003">Cell membrane</keyword>
<keyword evidence="8" id="KW-0325">Glycoprotein</keyword>
<dbReference type="PROSITE" id="PS50850">
    <property type="entry name" value="MFS"/>
    <property type="match status" value="1"/>
</dbReference>
<dbReference type="InterPro" id="IPR036259">
    <property type="entry name" value="MFS_trans_sf"/>
</dbReference>
<feature type="transmembrane region" description="Helical" evidence="9">
    <location>
        <begin position="320"/>
        <end position="342"/>
    </location>
</feature>
<evidence type="ECO:0000259" key="10">
    <source>
        <dbReference type="PROSITE" id="PS50850"/>
    </source>
</evidence>
<feature type="domain" description="Major facilitator superfamily (MFS) profile" evidence="10">
    <location>
        <begin position="1"/>
        <end position="445"/>
    </location>
</feature>
<feature type="transmembrane region" description="Helical" evidence="9">
    <location>
        <begin position="91"/>
        <end position="109"/>
    </location>
</feature>
<dbReference type="InterPro" id="IPR003663">
    <property type="entry name" value="Sugar/inositol_transpt"/>
</dbReference>
<keyword evidence="4" id="KW-0762">Sugar transport</keyword>
<feature type="transmembrane region" description="Helical" evidence="9">
    <location>
        <begin position="390"/>
        <end position="411"/>
    </location>
</feature>
<evidence type="ECO:0000256" key="8">
    <source>
        <dbReference type="ARBA" id="ARBA00023180"/>
    </source>
</evidence>
<feature type="transmembrane region" description="Helical" evidence="9">
    <location>
        <begin position="293"/>
        <end position="313"/>
    </location>
</feature>
<dbReference type="Gene3D" id="1.20.1250.20">
    <property type="entry name" value="MFS general substrate transporter like domains"/>
    <property type="match status" value="1"/>
</dbReference>
<evidence type="ECO:0000313" key="11">
    <source>
        <dbReference type="Proteomes" id="UP000322000"/>
    </source>
</evidence>
<feature type="transmembrane region" description="Helical" evidence="9">
    <location>
        <begin position="172"/>
        <end position="193"/>
    </location>
</feature>
<evidence type="ECO:0000256" key="7">
    <source>
        <dbReference type="ARBA" id="ARBA00023136"/>
    </source>
</evidence>
<feature type="transmembrane region" description="Helical" evidence="9">
    <location>
        <begin position="61"/>
        <end position="82"/>
    </location>
</feature>
<evidence type="ECO:0000313" key="12">
    <source>
        <dbReference type="RefSeq" id="XP_026739143.1"/>
    </source>
</evidence>
<comment type="subcellular location">
    <subcellularLocation>
        <location evidence="1">Cell membrane</location>
        <topology evidence="1">Multi-pass membrane protein</topology>
    </subcellularLocation>
</comment>
<dbReference type="InterPro" id="IPR050549">
    <property type="entry name" value="MFS_Trehalose_Transporter"/>
</dbReference>
<keyword evidence="7 9" id="KW-0472">Membrane</keyword>
<dbReference type="PRINTS" id="PR00171">
    <property type="entry name" value="SUGRTRNSPORT"/>
</dbReference>
<feature type="transmembrane region" description="Helical" evidence="9">
    <location>
        <begin position="354"/>
        <end position="378"/>
    </location>
</feature>
<accession>A0A7E5WEL2</accession>
<sequence>MSILEIIDSPLLRQYVVVTLVNLSAVATGMGLGWPSPVIVKLSDTNQTVLPEPITQNQGSWIVSIGLLTNMATNFFVVQLIVDRLGRRNSMILVTIPKIVACFMFIFVGDVWVLLVGRAFLGVGEVGTFTILPMYSSEVASKEIRGSLGVMQQIMTSAGVLIMLSMGPFVSYVTLNTVLTIITVLSYIPLFILPESPYFLYSRGRKDETLKVLMLLRGTEDIANEEMKDYEIAAQKHKGSISKIEILKNPLFRKSLALVCLLAFGAQFSGLNAVSAYLQTILESTQTSVRPEIASVIIGSIQMFASICTTLVTDRFGRKVIMVSTTFGMALGMLGLGTFFRLRDVGVTVGFMNYVPLISLILLVFCNGAGVGSLLWILNAELFDDRSRGFGMPIGVTVTSICMFLTTKYFASVITALGPDVTYWIFSGNCLLFALFIFFCIPETKGKSFLEIQESLGRKRNKKYSSVRV</sequence>
<evidence type="ECO:0000256" key="1">
    <source>
        <dbReference type="ARBA" id="ARBA00004651"/>
    </source>
</evidence>
<keyword evidence="6 9" id="KW-1133">Transmembrane helix</keyword>
<dbReference type="KEGG" id="tnl:113501992"/>
<evidence type="ECO:0000256" key="9">
    <source>
        <dbReference type="SAM" id="Phobius"/>
    </source>
</evidence>
<gene>
    <name evidence="12" type="primary">LOC113501992</name>
</gene>
<keyword evidence="2" id="KW-0813">Transport</keyword>
<feature type="transmembrane region" description="Helical" evidence="9">
    <location>
        <begin position="256"/>
        <end position="278"/>
    </location>
</feature>
<dbReference type="OrthoDB" id="8120565at2759"/>
<dbReference type="PANTHER" id="PTHR48021">
    <property type="match status" value="1"/>
</dbReference>
<dbReference type="InterPro" id="IPR020846">
    <property type="entry name" value="MFS_dom"/>
</dbReference>
<keyword evidence="5 9" id="KW-0812">Transmembrane</keyword>